<dbReference type="PANTHER" id="PTHR33337:SF40">
    <property type="entry name" value="CENP-V_GFA DOMAIN-CONTAINING PROTEIN-RELATED"/>
    <property type="match status" value="1"/>
</dbReference>
<accession>A0A1E1LIE6</accession>
<dbReference type="InterPro" id="IPR011057">
    <property type="entry name" value="Mss4-like_sf"/>
</dbReference>
<dbReference type="Proteomes" id="UP000178912">
    <property type="component" value="Unassembled WGS sequence"/>
</dbReference>
<sequence length="208" mass="23245">MSTLPETPFELKGGCFCSAIRYTISIPSLSSRPKVDPNTNVEIHPPTKVSSRLPMISLDHCTSCRRIAGAIIESWIIVPQSWVQFELQPRTPSPDQLQVIKPTMMGYLMPDKRVQEQTHVTHFESSETSNRTFCGKCGTHLTFYYSGPPGELAIKNAWGPYFDVASGTLDRESLEMEGFKPSRHVWAEDGIAWVKGLLKGGESSLQDR</sequence>
<dbReference type="OrthoDB" id="6329284at2759"/>
<protein>
    <submittedName>
        <fullName evidence="1">Uncharacterized protein</fullName>
    </submittedName>
</protein>
<evidence type="ECO:0000313" key="1">
    <source>
        <dbReference type="EMBL" id="CZT10194.1"/>
    </source>
</evidence>
<dbReference type="SUPFAM" id="SSF51316">
    <property type="entry name" value="Mss4-like"/>
    <property type="match status" value="1"/>
</dbReference>
<dbReference type="PANTHER" id="PTHR33337">
    <property type="entry name" value="GFA DOMAIN-CONTAINING PROTEIN"/>
    <property type="match status" value="1"/>
</dbReference>
<keyword evidence="2" id="KW-1185">Reference proteome</keyword>
<dbReference type="AlphaFoldDB" id="A0A1E1LIE6"/>
<reference evidence="2" key="1">
    <citation type="submission" date="2016-03" db="EMBL/GenBank/DDBJ databases">
        <authorList>
            <person name="Guldener U."/>
        </authorList>
    </citation>
    <scope>NUCLEOTIDE SEQUENCE [LARGE SCALE GENOMIC DNA]</scope>
    <source>
        <strain evidence="2">04CH-RAC-A.6.1</strain>
    </source>
</reference>
<evidence type="ECO:0000313" key="2">
    <source>
        <dbReference type="Proteomes" id="UP000178912"/>
    </source>
</evidence>
<organism evidence="1 2">
    <name type="scientific">Rhynchosporium agropyri</name>
    <dbReference type="NCBI Taxonomy" id="914238"/>
    <lineage>
        <taxon>Eukaryota</taxon>
        <taxon>Fungi</taxon>
        <taxon>Dikarya</taxon>
        <taxon>Ascomycota</taxon>
        <taxon>Pezizomycotina</taxon>
        <taxon>Leotiomycetes</taxon>
        <taxon>Helotiales</taxon>
        <taxon>Ploettnerulaceae</taxon>
        <taxon>Rhynchosporium</taxon>
    </lineage>
</organism>
<dbReference type="EMBL" id="FJUX01000124">
    <property type="protein sequence ID" value="CZT10194.1"/>
    <property type="molecule type" value="Genomic_DNA"/>
</dbReference>
<dbReference type="Gene3D" id="3.90.1590.10">
    <property type="entry name" value="glutathione-dependent formaldehyde- activating enzyme (gfa)"/>
    <property type="match status" value="1"/>
</dbReference>
<name>A0A1E1LIE6_9HELO</name>
<gene>
    <name evidence="1" type="ORF">RAG0_14741</name>
</gene>
<proteinExistence type="predicted"/>